<reference evidence="5 6" key="1">
    <citation type="submission" date="2016-09" db="EMBL/GenBank/DDBJ databases">
        <title>Bacillus aquimaris SAMM genome sequence reveals colonization and biosurfactant production capacities.</title>
        <authorList>
            <person name="Waghmode S.R."/>
            <person name="Suryavanshi M.V."/>
        </authorList>
    </citation>
    <scope>NUCLEOTIDE SEQUENCE [LARGE SCALE GENOMIC DNA]</scope>
    <source>
        <strain evidence="5 6">SAMM</strain>
    </source>
</reference>
<dbReference type="Pfam" id="PF14682">
    <property type="entry name" value="SPOB_ab"/>
    <property type="match status" value="1"/>
</dbReference>
<dbReference type="Pfam" id="PF14689">
    <property type="entry name" value="SPOB_a"/>
    <property type="match status" value="1"/>
</dbReference>
<dbReference type="GO" id="GO:0000155">
    <property type="term" value="F:phosphorelay sensor kinase activity"/>
    <property type="evidence" value="ECO:0007669"/>
    <property type="project" value="InterPro"/>
</dbReference>
<sequence>MSENWGILDALRHARHDWMNDLQLIKGNLELNRIERAKQVIDTMVITAQNESKLSNLKLPLLAEWILTYNWSTHLVKLEFEVGTAGYAGTLDDQKLVLICKELMELLESGVKPSAENQLSLIINLSEEHPRFIFDFTGILEETVVLEEWIEKFKVSGKNIETELLQNEAFVIHFPVE</sequence>
<feature type="domain" description="Sporulation initiation phosphotransferase B C-terminal" evidence="4">
    <location>
        <begin position="59"/>
        <end position="172"/>
    </location>
</feature>
<evidence type="ECO:0000256" key="1">
    <source>
        <dbReference type="ARBA" id="ARBA00022553"/>
    </source>
</evidence>
<evidence type="ECO:0000259" key="4">
    <source>
        <dbReference type="SMART" id="SM01317"/>
    </source>
</evidence>
<dbReference type="Proteomes" id="UP000182062">
    <property type="component" value="Unassembled WGS sequence"/>
</dbReference>
<dbReference type="Gene3D" id="3.30.565.30">
    <property type="entry name" value="Sporulation initiation phosphotransferase B (SpoOB), C-terminal domain"/>
    <property type="match status" value="1"/>
</dbReference>
<accession>A0A1J6VY01</accession>
<organism evidence="5 6">
    <name type="scientific">Rossellomorea aquimaris</name>
    <dbReference type="NCBI Taxonomy" id="189382"/>
    <lineage>
        <taxon>Bacteria</taxon>
        <taxon>Bacillati</taxon>
        <taxon>Bacillota</taxon>
        <taxon>Bacilli</taxon>
        <taxon>Bacillales</taxon>
        <taxon>Bacillaceae</taxon>
        <taxon>Rossellomorea</taxon>
    </lineage>
</organism>
<keyword evidence="3" id="KW-0418">Kinase</keyword>
<dbReference type="InterPro" id="IPR039506">
    <property type="entry name" value="SPOB_a"/>
</dbReference>
<dbReference type="AlphaFoldDB" id="A0A1J6VY01"/>
<keyword evidence="2" id="KW-0808">Transferase</keyword>
<evidence type="ECO:0000313" key="6">
    <source>
        <dbReference type="Proteomes" id="UP000182062"/>
    </source>
</evidence>
<keyword evidence="6" id="KW-1185">Reference proteome</keyword>
<evidence type="ECO:0000313" key="5">
    <source>
        <dbReference type="EMBL" id="OIU70718.1"/>
    </source>
</evidence>
<evidence type="ECO:0000256" key="2">
    <source>
        <dbReference type="ARBA" id="ARBA00022679"/>
    </source>
</evidence>
<proteinExistence type="predicted"/>
<dbReference type="InterPro" id="IPR037100">
    <property type="entry name" value="Spo0B_C_sf"/>
</dbReference>
<dbReference type="InterPro" id="IPR016122">
    <property type="entry name" value="SpoOB_C"/>
</dbReference>
<dbReference type="OrthoDB" id="2375606at2"/>
<comment type="caution">
    <text evidence="5">The sequence shown here is derived from an EMBL/GenBank/DDBJ whole genome shotgun (WGS) entry which is preliminary data.</text>
</comment>
<protein>
    <recommendedName>
        <fullName evidence="4">Sporulation initiation phosphotransferase B C-terminal domain-containing protein</fullName>
    </recommendedName>
</protein>
<keyword evidence="1" id="KW-0597">Phosphoprotein</keyword>
<dbReference type="SUPFAM" id="SSF55890">
    <property type="entry name" value="Sporulation response regulatory protein Spo0B"/>
    <property type="match status" value="1"/>
</dbReference>
<evidence type="ECO:0000256" key="3">
    <source>
        <dbReference type="ARBA" id="ARBA00022777"/>
    </source>
</evidence>
<dbReference type="RefSeq" id="WP_071619070.1">
    <property type="nucleotide sequence ID" value="NZ_MINN01000096.1"/>
</dbReference>
<dbReference type="Gene3D" id="1.10.287.130">
    <property type="match status" value="1"/>
</dbReference>
<dbReference type="InterPro" id="IPR016120">
    <property type="entry name" value="Sig_transdc_His_kin_SpoOB"/>
</dbReference>
<dbReference type="EMBL" id="MINN01000096">
    <property type="protein sequence ID" value="OIU70718.1"/>
    <property type="molecule type" value="Genomic_DNA"/>
</dbReference>
<name>A0A1J6VY01_9BACI</name>
<gene>
    <name evidence="5" type="ORF">BHE18_19565</name>
</gene>
<dbReference type="SMART" id="SM01317">
    <property type="entry name" value="SPOB_ab"/>
    <property type="match status" value="1"/>
</dbReference>